<organism evidence="1 2">
    <name type="scientific">Mycobacterium parmense</name>
    <dbReference type="NCBI Taxonomy" id="185642"/>
    <lineage>
        <taxon>Bacteria</taxon>
        <taxon>Bacillati</taxon>
        <taxon>Actinomycetota</taxon>
        <taxon>Actinomycetes</taxon>
        <taxon>Mycobacteriales</taxon>
        <taxon>Mycobacteriaceae</taxon>
        <taxon>Mycobacterium</taxon>
        <taxon>Mycobacterium simiae complex</taxon>
    </lineage>
</organism>
<dbReference type="EMBL" id="AP022614">
    <property type="protein sequence ID" value="BBZ43662.1"/>
    <property type="molecule type" value="Genomic_DNA"/>
</dbReference>
<dbReference type="Proteomes" id="UP000467105">
    <property type="component" value="Chromosome"/>
</dbReference>
<reference evidence="1 2" key="1">
    <citation type="journal article" date="2019" name="Emerg. Microbes Infect.">
        <title>Comprehensive subspecies identification of 175 nontuberculous mycobacteria species based on 7547 genomic profiles.</title>
        <authorList>
            <person name="Matsumoto Y."/>
            <person name="Kinjo T."/>
            <person name="Motooka D."/>
            <person name="Nabeya D."/>
            <person name="Jung N."/>
            <person name="Uechi K."/>
            <person name="Horii T."/>
            <person name="Iida T."/>
            <person name="Fujita J."/>
            <person name="Nakamura S."/>
        </authorList>
    </citation>
    <scope>NUCLEOTIDE SEQUENCE [LARGE SCALE GENOMIC DNA]</scope>
    <source>
        <strain evidence="1 2">JCM 14742</strain>
    </source>
</reference>
<protein>
    <submittedName>
        <fullName evidence="1">Uncharacterized protein</fullName>
    </submittedName>
</protein>
<accession>A0A7I7YR83</accession>
<sequence>MLENAAVGVDGPAWCARGMTDRGSRYPLAVEAPVLRMVNVLVPGVSTLTDSARHFALYWAVAQRCGSEEYDAATCRDLIRRSESALAWASLVDPETGGLNGPATMHGADTVRRLLSQVPEDELGEHVVATYSPRSLGYWSQYAGPATTLGIATVDKNSLRPGRRACPAQVQEMFSPLLDIAAHRAVEQAEIGDFISLANPGLGGPDIEPLRGLITATPDSVDTSRWSGDDLTRRSTLRILARAVQLVPAQTDWRAIFSAAIAFGPLLDIDPIYQQEGARAQAWRGVLLRHRLVGAWRTLWAALVSHVLNSGEPLNRAQLHEWIRSHVPAVTMAQFRDDLPATLDANGHLLPAEDDVEGQGRESIESALAVLLLSSQRVEELGGTALDAFRGGSTAPRRVFLDPYWVGARAGEYAAQWIGDFAAAVVDDMLAQSHRVALRKLEVKADGSVVMPSKLYEREGRYFAESAEGAYNIGYRAETVGSITIQLGLINRGHEGLDVTGIGSQLLELPA</sequence>
<proteinExistence type="predicted"/>
<name>A0A7I7YR83_9MYCO</name>
<keyword evidence="2" id="KW-1185">Reference proteome</keyword>
<evidence type="ECO:0000313" key="1">
    <source>
        <dbReference type="EMBL" id="BBZ43662.1"/>
    </source>
</evidence>
<dbReference type="AlphaFoldDB" id="A0A7I7YR83"/>
<evidence type="ECO:0000313" key="2">
    <source>
        <dbReference type="Proteomes" id="UP000467105"/>
    </source>
</evidence>
<gene>
    <name evidence="1" type="ORF">MPRM_09430</name>
</gene>